<organism evidence="7 8">
    <name type="scientific">Terriglobus albidus</name>
    <dbReference type="NCBI Taxonomy" id="1592106"/>
    <lineage>
        <taxon>Bacteria</taxon>
        <taxon>Pseudomonadati</taxon>
        <taxon>Acidobacteriota</taxon>
        <taxon>Terriglobia</taxon>
        <taxon>Terriglobales</taxon>
        <taxon>Acidobacteriaceae</taxon>
        <taxon>Terriglobus</taxon>
    </lineage>
</organism>
<evidence type="ECO:0000259" key="5">
    <source>
        <dbReference type="PROSITE" id="PS51192"/>
    </source>
</evidence>
<dbReference type="InterPro" id="IPR042035">
    <property type="entry name" value="DEAH_win-hel_dom"/>
</dbReference>
<dbReference type="GO" id="GO:0003676">
    <property type="term" value="F:nucleic acid binding"/>
    <property type="evidence" value="ECO:0007669"/>
    <property type="project" value="InterPro"/>
</dbReference>
<dbReference type="Gene3D" id="1.10.10.2130">
    <property type="entry name" value="DEAH helicase family, winged-helix domain"/>
    <property type="match status" value="1"/>
</dbReference>
<dbReference type="InterPro" id="IPR010225">
    <property type="entry name" value="HrpB"/>
</dbReference>
<dbReference type="Pfam" id="PF08482">
    <property type="entry name" value="HrpB_C"/>
    <property type="match status" value="1"/>
</dbReference>
<evidence type="ECO:0000259" key="6">
    <source>
        <dbReference type="PROSITE" id="PS51194"/>
    </source>
</evidence>
<evidence type="ECO:0000256" key="3">
    <source>
        <dbReference type="ARBA" id="ARBA00022806"/>
    </source>
</evidence>
<dbReference type="Pfam" id="PF00270">
    <property type="entry name" value="DEAD"/>
    <property type="match status" value="1"/>
</dbReference>
<evidence type="ECO:0000256" key="4">
    <source>
        <dbReference type="ARBA" id="ARBA00022840"/>
    </source>
</evidence>
<dbReference type="InterPro" id="IPR014001">
    <property type="entry name" value="Helicase_ATP-bd"/>
</dbReference>
<reference evidence="7 8" key="1">
    <citation type="submission" date="2019-08" db="EMBL/GenBank/DDBJ databases">
        <title>Complete genome sequence of Terriglobus albidus strain ORNL.</title>
        <authorList>
            <person name="Podar M."/>
        </authorList>
    </citation>
    <scope>NUCLEOTIDE SEQUENCE [LARGE SCALE GENOMIC DNA]</scope>
    <source>
        <strain evidence="7 8">ORNL</strain>
    </source>
</reference>
<evidence type="ECO:0000256" key="2">
    <source>
        <dbReference type="ARBA" id="ARBA00022801"/>
    </source>
</evidence>
<evidence type="ECO:0000313" key="7">
    <source>
        <dbReference type="EMBL" id="QEE28816.1"/>
    </source>
</evidence>
<dbReference type="Proteomes" id="UP000321820">
    <property type="component" value="Chromosome"/>
</dbReference>
<dbReference type="NCBIfam" id="TIGR01970">
    <property type="entry name" value="DEAH_box_HrpB"/>
    <property type="match status" value="1"/>
</dbReference>
<dbReference type="InterPro" id="IPR013689">
    <property type="entry name" value="RNA_helicase_ATP-dep_HrpB_C"/>
</dbReference>
<dbReference type="OrthoDB" id="9808833at2"/>
<evidence type="ECO:0000256" key="1">
    <source>
        <dbReference type="ARBA" id="ARBA00022741"/>
    </source>
</evidence>
<accession>A0A5B9EFJ2</accession>
<dbReference type="Gene3D" id="3.40.50.300">
    <property type="entry name" value="P-loop containing nucleotide triphosphate hydrolases"/>
    <property type="match status" value="2"/>
</dbReference>
<keyword evidence="4" id="KW-0067">ATP-binding</keyword>
<dbReference type="PANTHER" id="PTHR43519">
    <property type="entry name" value="ATP-DEPENDENT RNA HELICASE HRPB"/>
    <property type="match status" value="1"/>
</dbReference>
<dbReference type="InterPro" id="IPR027417">
    <property type="entry name" value="P-loop_NTPase"/>
</dbReference>
<gene>
    <name evidence="7" type="primary">hrpB</name>
    <name evidence="7" type="ORF">FTW19_12885</name>
</gene>
<dbReference type="KEGG" id="talb:FTW19_12885"/>
<dbReference type="PIRSF" id="PIRSF005496">
    <property type="entry name" value="ATP_hel_hrpB"/>
    <property type="match status" value="1"/>
</dbReference>
<dbReference type="PANTHER" id="PTHR43519:SF1">
    <property type="entry name" value="ATP-DEPENDENT RNA HELICASE HRPB"/>
    <property type="match status" value="1"/>
</dbReference>
<protein>
    <submittedName>
        <fullName evidence="7">ATP-dependent helicase HrpB</fullName>
    </submittedName>
</protein>
<dbReference type="GO" id="GO:0005524">
    <property type="term" value="F:ATP binding"/>
    <property type="evidence" value="ECO:0007669"/>
    <property type="project" value="UniProtKB-KW"/>
</dbReference>
<dbReference type="EMBL" id="CP042806">
    <property type="protein sequence ID" value="QEE28816.1"/>
    <property type="molecule type" value="Genomic_DNA"/>
</dbReference>
<proteinExistence type="predicted"/>
<feature type="domain" description="Helicase C-terminal" evidence="6">
    <location>
        <begin position="221"/>
        <end position="386"/>
    </location>
</feature>
<keyword evidence="2" id="KW-0378">Hydrolase</keyword>
<dbReference type="Pfam" id="PF00271">
    <property type="entry name" value="Helicase_C"/>
    <property type="match status" value="1"/>
</dbReference>
<keyword evidence="8" id="KW-1185">Reference proteome</keyword>
<dbReference type="CDD" id="cd18791">
    <property type="entry name" value="SF2_C_RHA"/>
    <property type="match status" value="1"/>
</dbReference>
<dbReference type="SMART" id="SM00487">
    <property type="entry name" value="DEXDc"/>
    <property type="match status" value="1"/>
</dbReference>
<dbReference type="AlphaFoldDB" id="A0A5B9EFJ2"/>
<dbReference type="SUPFAM" id="SSF52540">
    <property type="entry name" value="P-loop containing nucleoside triphosphate hydrolases"/>
    <property type="match status" value="1"/>
</dbReference>
<dbReference type="PROSITE" id="PS51194">
    <property type="entry name" value="HELICASE_CTER"/>
    <property type="match status" value="1"/>
</dbReference>
<dbReference type="GO" id="GO:0016787">
    <property type="term" value="F:hydrolase activity"/>
    <property type="evidence" value="ECO:0007669"/>
    <property type="project" value="UniProtKB-KW"/>
</dbReference>
<name>A0A5B9EFJ2_9BACT</name>
<dbReference type="InterPro" id="IPR001650">
    <property type="entry name" value="Helicase_C-like"/>
</dbReference>
<keyword evidence="3 7" id="KW-0347">Helicase</keyword>
<dbReference type="PROSITE" id="PS51192">
    <property type="entry name" value="HELICASE_ATP_BIND_1"/>
    <property type="match status" value="1"/>
</dbReference>
<keyword evidence="1" id="KW-0547">Nucleotide-binding</keyword>
<dbReference type="SMART" id="SM00490">
    <property type="entry name" value="HELICc"/>
    <property type="match status" value="1"/>
</dbReference>
<evidence type="ECO:0000313" key="8">
    <source>
        <dbReference type="Proteomes" id="UP000321820"/>
    </source>
</evidence>
<dbReference type="FunFam" id="3.40.50.300:FF:002125">
    <property type="entry name" value="ATP-dependent helicase HrpB"/>
    <property type="match status" value="1"/>
</dbReference>
<sequence length="791" mass="87371">MLQSASFDARLSACCDGDVNVSKQLPVDLILPEVVQHLLATPSLVIEAAPGAGKTTRVPPALLKILPGEVIVLEPRRIAARMAARRVAQEMGEQVGETVGYQVRFEEVSGPRTRLRFVTEGVLTRRLLSDTQLKGVSAVVLDEFHERHLDGDLALGLLRRLQATTRPDLKIVVMSATLDAAPIAQYLDNCPIVRSEGRAFPLQLDYTGYSAAPLEQQVAHGVETLLSEGETGDTLVFLPGTAEIRRAIRELEPIARRRDILLVPLFGELSPAEQDMAVQKASKQKIIVSTNVAESSVTVEGVTAVIDSGLARIAGHSHWTGLPILEVQRVSQASAKQRAGRAGRTAPGRVIRLYAEEDFRRRPEVDRPEIVREDLSGMVLGLRAMGLSLDEIPWLDAPPSEAVAAANALLDRLGATGESAKQLARLPVEPRLSRVVQEAMRRGVGESGCALAGLLASGVRIEKGDILEAMDQPMDDRVRRQVDQLKRAARPPKQAKHNDEALLISVLAGFPDRVARRRAGNTVMLTGGMGAEVFGHPRPYEFLLALDAEERKERGAPLIRLTARMEPEWLIDLFPERVVEKREVVWNRQGERAEAISSLEYDGLVLEESRGPANEEEAAAVLAHEAVTLGVERFVDPEALVELQARIAFAGVEAIDIEGTLRELCYGLKRFAELRKVASTDLLPLLEQRAGRLDELAPAKLKLAGGRWVKVHYDLGKPPWIESRLQDFFGMKETPRIGRDRTPVVVHLLAPNHRAVQTTTDLAGFWQRLYPEVRRELMRRYPRHQWPEKPV</sequence>
<dbReference type="GO" id="GO:0004386">
    <property type="term" value="F:helicase activity"/>
    <property type="evidence" value="ECO:0007669"/>
    <property type="project" value="UniProtKB-KW"/>
</dbReference>
<feature type="domain" description="Helicase ATP-binding" evidence="5">
    <location>
        <begin position="35"/>
        <end position="196"/>
    </location>
</feature>
<dbReference type="InterPro" id="IPR011545">
    <property type="entry name" value="DEAD/DEAH_box_helicase_dom"/>
</dbReference>